<reference evidence="2" key="1">
    <citation type="submission" date="2018-02" db="EMBL/GenBank/DDBJ databases">
        <title>Genome sequence of Desulfocucumis palustris strain NAW-5.</title>
        <authorList>
            <person name="Watanabe M."/>
            <person name="Kojima H."/>
            <person name="Fukui M."/>
        </authorList>
    </citation>
    <scope>NUCLEOTIDE SEQUENCE [LARGE SCALE GENOMIC DNA]</scope>
    <source>
        <strain evidence="2">NAW-5</strain>
    </source>
</reference>
<dbReference type="AlphaFoldDB" id="A0A2L2XC11"/>
<name>A0A2L2XC11_9FIRM</name>
<organism evidence="1 2">
    <name type="scientific">Desulfocucumis palustris</name>
    <dbReference type="NCBI Taxonomy" id="1898651"/>
    <lineage>
        <taxon>Bacteria</taxon>
        <taxon>Bacillati</taxon>
        <taxon>Bacillota</taxon>
        <taxon>Clostridia</taxon>
        <taxon>Eubacteriales</taxon>
        <taxon>Desulfocucumaceae</taxon>
        <taxon>Desulfocucumis</taxon>
    </lineage>
</organism>
<gene>
    <name evidence="1" type="ORF">DCCM_2978</name>
</gene>
<comment type="caution">
    <text evidence="1">The sequence shown here is derived from an EMBL/GenBank/DDBJ whole genome shotgun (WGS) entry which is preliminary data.</text>
</comment>
<keyword evidence="2" id="KW-1185">Reference proteome</keyword>
<dbReference type="EMBL" id="BFAV01000123">
    <property type="protein sequence ID" value="GBF33867.1"/>
    <property type="molecule type" value="Genomic_DNA"/>
</dbReference>
<sequence>MTFFPPILIYFDISRNGEFPGCRAIHGYFDKPIISGKLTLLDVLCQPAIVILP</sequence>
<proteinExistence type="predicted"/>
<protein>
    <submittedName>
        <fullName evidence="1">Uncharacterized protein</fullName>
    </submittedName>
</protein>
<evidence type="ECO:0000313" key="2">
    <source>
        <dbReference type="Proteomes" id="UP000239549"/>
    </source>
</evidence>
<evidence type="ECO:0000313" key="1">
    <source>
        <dbReference type="EMBL" id="GBF33867.1"/>
    </source>
</evidence>
<accession>A0A2L2XC11</accession>
<dbReference type="Proteomes" id="UP000239549">
    <property type="component" value="Unassembled WGS sequence"/>
</dbReference>